<dbReference type="GO" id="GO:0046872">
    <property type="term" value="F:metal ion binding"/>
    <property type="evidence" value="ECO:0007669"/>
    <property type="project" value="UniProtKB-KW"/>
</dbReference>
<feature type="active site" evidence="5">
    <location>
        <position position="344"/>
    </location>
</feature>
<keyword evidence="3 5" id="KW-0862">Zinc</keyword>
<evidence type="ECO:0000256" key="4">
    <source>
        <dbReference type="ARBA" id="ARBA00023049"/>
    </source>
</evidence>
<comment type="caution">
    <text evidence="5">Lacks conserved residue(s) required for the propagation of feature annotation.</text>
</comment>
<keyword evidence="5" id="KW-0479">Metal-binding</keyword>
<feature type="binding site" evidence="5">
    <location>
        <position position="353"/>
    </location>
    <ligand>
        <name>Zn(2+)</name>
        <dbReference type="ChEBI" id="CHEBI:29105"/>
        <note>catalytic</note>
    </ligand>
</feature>
<dbReference type="PANTHER" id="PTHR11905">
    <property type="entry name" value="ADAM A DISINTEGRIN AND METALLOPROTEASE DOMAIN"/>
    <property type="match status" value="1"/>
</dbReference>
<dbReference type="EMBL" id="JO844166">
    <property type="protein sequence ID" value="AEO35783.1"/>
    <property type="molecule type" value="mRNA"/>
</dbReference>
<accession>G3MQL5</accession>
<keyword evidence="2" id="KW-0378">Hydrolase</keyword>
<dbReference type="GO" id="GO:0006509">
    <property type="term" value="P:membrane protein ectodomain proteolysis"/>
    <property type="evidence" value="ECO:0007669"/>
    <property type="project" value="TreeGrafter"/>
</dbReference>
<dbReference type="SUPFAM" id="SSF55486">
    <property type="entry name" value="Metalloproteases ('zincins'), catalytic domain"/>
    <property type="match status" value="1"/>
</dbReference>
<evidence type="ECO:0000256" key="3">
    <source>
        <dbReference type="ARBA" id="ARBA00022833"/>
    </source>
</evidence>
<dbReference type="PROSITE" id="PS50215">
    <property type="entry name" value="ADAM_MEPRO"/>
    <property type="match status" value="1"/>
</dbReference>
<feature type="domain" description="Peptidase M12B" evidence="6">
    <location>
        <begin position="196"/>
        <end position="415"/>
    </location>
</feature>
<evidence type="ECO:0000256" key="5">
    <source>
        <dbReference type="PROSITE-ProRule" id="PRU00276"/>
    </source>
</evidence>
<dbReference type="Pfam" id="PF13688">
    <property type="entry name" value="Reprolysin_5"/>
    <property type="match status" value="1"/>
</dbReference>
<dbReference type="AlphaFoldDB" id="G3MQL5"/>
<dbReference type="InterPro" id="IPR024079">
    <property type="entry name" value="MetalloPept_cat_dom_sf"/>
</dbReference>
<dbReference type="Gene3D" id="3.40.1620.60">
    <property type="match status" value="1"/>
</dbReference>
<feature type="binding site" evidence="5">
    <location>
        <position position="343"/>
    </location>
    <ligand>
        <name>Zn(2+)</name>
        <dbReference type="ChEBI" id="CHEBI:29105"/>
        <note>catalytic</note>
    </ligand>
</feature>
<evidence type="ECO:0000259" key="6">
    <source>
        <dbReference type="PROSITE" id="PS50215"/>
    </source>
</evidence>
<reference evidence="7" key="1">
    <citation type="journal article" date="2011" name="PLoS ONE">
        <title>A deep insight into the sialotranscriptome of the gulf coast tick, Amblyomma maculatum.</title>
        <authorList>
            <person name="Karim S."/>
            <person name="Singh P."/>
            <person name="Ribeiro J.M."/>
        </authorList>
    </citation>
    <scope>NUCLEOTIDE SEQUENCE</scope>
    <source>
        <tissue evidence="7">Salivary gland</tissue>
    </source>
</reference>
<dbReference type="Gene3D" id="3.40.390.10">
    <property type="entry name" value="Collagenase (Catalytic Domain)"/>
    <property type="match status" value="1"/>
</dbReference>
<organism evidence="7">
    <name type="scientific">Amblyomma maculatum</name>
    <name type="common">Gulf Coast tick</name>
    <dbReference type="NCBI Taxonomy" id="34609"/>
    <lineage>
        <taxon>Eukaryota</taxon>
        <taxon>Metazoa</taxon>
        <taxon>Ecdysozoa</taxon>
        <taxon>Arthropoda</taxon>
        <taxon>Chelicerata</taxon>
        <taxon>Arachnida</taxon>
        <taxon>Acari</taxon>
        <taxon>Parasitiformes</taxon>
        <taxon>Ixodida</taxon>
        <taxon>Ixodoidea</taxon>
        <taxon>Ixodidae</taxon>
        <taxon>Amblyomminae</taxon>
        <taxon>Amblyomma</taxon>
    </lineage>
</organism>
<keyword evidence="1" id="KW-0645">Protease</keyword>
<sequence length="508" mass="56332">MKGMHFKPRKCTYLLTSVPMIRIATLLTIPRFGADAGVLPLHSSSQLVYPQLLEERTADGELMLHITDDFVLNLTKSSVAASHLRIISYENGEEVTSILDGKEIEKNIYHDMTKLASVSINEVGPGIEVQGLISPNKRIAPACEQDTLVMGRIPHVIEDIDTGGDHDNGSYDLKISAPGQISARSLSAQAAVPKSVTVEIFVISDSYHSKGFKNETELVIYVCLIINTVNIRLRATRDPTIQLLLTGLEISVNESFLREKGDSLNGETTIQALGQYAFNEKTRFGNPDTLYFLTGRDAYGMRGGRADKTLRGLGYNDGICTSWFVAFGEDVPGTFSGADTFAHEVGHLLGASHDGQPPDRTDPKKPNAQNCPFFAGYIMGHGKGSSYRHHYSPCSLAQMKYIVTLRGTSCWEVTATNPHNTTKEYPGMTMTKDTYCQRKFPTKKNVKADDSGWSDPYCLVRCYYYETDETDPHRQRLYEDFDALEYTPCAEGQFCIQGVCTVPPKEQN</sequence>
<evidence type="ECO:0000256" key="1">
    <source>
        <dbReference type="ARBA" id="ARBA00022670"/>
    </source>
</evidence>
<keyword evidence="4" id="KW-0482">Metalloprotease</keyword>
<dbReference type="GO" id="GO:0004222">
    <property type="term" value="F:metalloendopeptidase activity"/>
    <property type="evidence" value="ECO:0007669"/>
    <property type="project" value="InterPro"/>
</dbReference>
<evidence type="ECO:0000313" key="7">
    <source>
        <dbReference type="EMBL" id="AEO35783.1"/>
    </source>
</evidence>
<dbReference type="PANTHER" id="PTHR11905:SF159">
    <property type="entry name" value="ADAM METALLOPROTEASE"/>
    <property type="match status" value="1"/>
</dbReference>
<evidence type="ECO:0000256" key="2">
    <source>
        <dbReference type="ARBA" id="ARBA00022801"/>
    </source>
</evidence>
<dbReference type="InterPro" id="IPR001590">
    <property type="entry name" value="Peptidase_M12B"/>
</dbReference>
<protein>
    <recommendedName>
        <fullName evidence="6">Peptidase M12B domain-containing protein</fullName>
    </recommendedName>
</protein>
<proteinExistence type="evidence at transcript level"/>
<feature type="binding site" evidence="5">
    <location>
        <position position="347"/>
    </location>
    <ligand>
        <name>Zn(2+)</name>
        <dbReference type="ChEBI" id="CHEBI:29105"/>
        <note>catalytic</note>
    </ligand>
</feature>
<name>G3MQL5_AMBMU</name>